<keyword evidence="11" id="KW-1133">Transmembrane helix</keyword>
<organism evidence="16 17">
    <name type="scientific">Candidatus Hamiltonella defensa</name>
    <name type="common">Bemisia tabaci</name>
    <dbReference type="NCBI Taxonomy" id="672795"/>
    <lineage>
        <taxon>Bacteria</taxon>
        <taxon>Pseudomonadati</taxon>
        <taxon>Pseudomonadota</taxon>
        <taxon>Gammaproteobacteria</taxon>
        <taxon>Enterobacterales</taxon>
        <taxon>Enterobacteriaceae</taxon>
        <taxon>aphid secondary symbionts</taxon>
        <taxon>Candidatus Williamhamiltonella</taxon>
    </lineage>
</organism>
<evidence type="ECO:0000256" key="10">
    <source>
        <dbReference type="ARBA" id="ARBA00022927"/>
    </source>
</evidence>
<dbReference type="GO" id="GO:0005886">
    <property type="term" value="C:plasma membrane"/>
    <property type="evidence" value="ECO:0007669"/>
    <property type="project" value="UniProtKB-SubCell"/>
</dbReference>
<dbReference type="RefSeq" id="WP_016856896.1">
    <property type="nucleotide sequence ID" value="NZ_CP016303.1"/>
</dbReference>
<dbReference type="Proteomes" id="UP000216438">
    <property type="component" value="Chromosome"/>
</dbReference>
<evidence type="ECO:0000256" key="14">
    <source>
        <dbReference type="RuleBase" id="RU003923"/>
    </source>
</evidence>
<keyword evidence="4 14" id="KW-0813">Transport</keyword>
<evidence type="ECO:0000256" key="8">
    <source>
        <dbReference type="ARBA" id="ARBA00022723"/>
    </source>
</evidence>
<dbReference type="InterPro" id="IPR001992">
    <property type="entry name" value="T2SS_GspF/T4SS_PilC_CS"/>
</dbReference>
<dbReference type="OrthoDB" id="9805682at2"/>
<gene>
    <name evidence="16" type="ORF">BA171_00960</name>
</gene>
<sequence length="409" mass="45748">MSVFSYEALDSQGQTQKGAIEADSPRQARSQLREKGWIPLLLKEIEEKSATKTVGHRRRIRWRSKAGTAELALITRQLATLVQAGLPLEECLKAVSEQCEKPHINTLMLSVRSRVLEGYPFADSLSEYSDMFDDLFCAMVAAGEKSGHLDLILNRLADHMEQRHHMKGKILQALLYPMILSIVSVIVIGVLLSSVVPKVVAQFEHSGTNLPFSTQLLMDISAFIQAQGLYVILVFVLLLGLFKYLLRRKGIQIVWHRMILRLPLMGKIIKISNTVRFARTLSILSGSQIPLVEGMSIVAKVSSNKYVEQQVLAAAEQIRQGRSLLFSLSKSRLFSPMMLHMIASGERSGELNIMLERASDNQDREFSLLMTLVISIFEPVLIIIMSGIVLFIVIAILQPILALNNMVNL</sequence>
<dbReference type="AlphaFoldDB" id="A0A249DW50"/>
<dbReference type="PRINTS" id="PR00812">
    <property type="entry name" value="BCTERIALGSPF"/>
</dbReference>
<keyword evidence="5" id="KW-1003">Cell membrane</keyword>
<evidence type="ECO:0000256" key="9">
    <source>
        <dbReference type="ARBA" id="ARBA00022837"/>
    </source>
</evidence>
<evidence type="ECO:0000256" key="5">
    <source>
        <dbReference type="ARBA" id="ARBA00022475"/>
    </source>
</evidence>
<dbReference type="EMBL" id="CP016303">
    <property type="protein sequence ID" value="ASX25768.1"/>
    <property type="molecule type" value="Genomic_DNA"/>
</dbReference>
<dbReference type="InterPro" id="IPR003004">
    <property type="entry name" value="GspF/PilC"/>
</dbReference>
<evidence type="ECO:0000256" key="11">
    <source>
        <dbReference type="ARBA" id="ARBA00022989"/>
    </source>
</evidence>
<name>A0A249DW50_9ENTR</name>
<dbReference type="PANTHER" id="PTHR30012:SF0">
    <property type="entry name" value="TYPE II SECRETION SYSTEM PROTEIN F-RELATED"/>
    <property type="match status" value="1"/>
</dbReference>
<dbReference type="FunFam" id="1.20.81.30:FF:000001">
    <property type="entry name" value="Type II secretion system protein F"/>
    <property type="match status" value="2"/>
</dbReference>
<dbReference type="GO" id="GO:0046872">
    <property type="term" value="F:metal ion binding"/>
    <property type="evidence" value="ECO:0007669"/>
    <property type="project" value="UniProtKB-KW"/>
</dbReference>
<keyword evidence="9" id="KW-0106">Calcium</keyword>
<comment type="function">
    <text evidence="1">Component of the type II secretion system inner membrane complex required for the energy-dependent secretion of extracellular factors such as proteases and toxins from the periplasm.</text>
</comment>
<dbReference type="NCBIfam" id="TIGR02120">
    <property type="entry name" value="GspF"/>
    <property type="match status" value="1"/>
</dbReference>
<evidence type="ECO:0000256" key="7">
    <source>
        <dbReference type="ARBA" id="ARBA00022692"/>
    </source>
</evidence>
<evidence type="ECO:0000313" key="17">
    <source>
        <dbReference type="Proteomes" id="UP000216438"/>
    </source>
</evidence>
<protein>
    <recommendedName>
        <fullName evidence="13">General secretion pathway protein F</fullName>
    </recommendedName>
</protein>
<evidence type="ECO:0000256" key="1">
    <source>
        <dbReference type="ARBA" id="ARBA00002684"/>
    </source>
</evidence>
<evidence type="ECO:0000256" key="2">
    <source>
        <dbReference type="ARBA" id="ARBA00004429"/>
    </source>
</evidence>
<keyword evidence="6" id="KW-0997">Cell inner membrane</keyword>
<comment type="similarity">
    <text evidence="3 14">Belongs to the GSP F family.</text>
</comment>
<dbReference type="InterPro" id="IPR011850">
    <property type="entry name" value="T2SS_GspF"/>
</dbReference>
<proteinExistence type="inferred from homology"/>
<feature type="domain" description="Type II secretion system protein GspF" evidence="15">
    <location>
        <begin position="277"/>
        <end position="399"/>
    </location>
</feature>
<dbReference type="GO" id="GO:0015627">
    <property type="term" value="C:type II protein secretion system complex"/>
    <property type="evidence" value="ECO:0007669"/>
    <property type="project" value="InterPro"/>
</dbReference>
<dbReference type="Gene3D" id="1.20.81.30">
    <property type="entry name" value="Type II secretion system (T2SS), domain F"/>
    <property type="match status" value="2"/>
</dbReference>
<comment type="subcellular location">
    <subcellularLocation>
        <location evidence="2 14">Cell inner membrane</location>
        <topology evidence="2 14">Multi-pass membrane protein</topology>
    </subcellularLocation>
</comment>
<evidence type="ECO:0000256" key="12">
    <source>
        <dbReference type="ARBA" id="ARBA00023136"/>
    </source>
</evidence>
<keyword evidence="10" id="KW-0653">Protein transport</keyword>
<dbReference type="GO" id="GO:0015628">
    <property type="term" value="P:protein secretion by the type II secretion system"/>
    <property type="evidence" value="ECO:0007669"/>
    <property type="project" value="InterPro"/>
</dbReference>
<evidence type="ECO:0000256" key="4">
    <source>
        <dbReference type="ARBA" id="ARBA00022448"/>
    </source>
</evidence>
<evidence type="ECO:0000256" key="6">
    <source>
        <dbReference type="ARBA" id="ARBA00022519"/>
    </source>
</evidence>
<evidence type="ECO:0000256" key="13">
    <source>
        <dbReference type="ARBA" id="ARBA00030750"/>
    </source>
</evidence>
<dbReference type="InterPro" id="IPR018076">
    <property type="entry name" value="T2SS_GspF_dom"/>
</dbReference>
<reference evidence="17" key="1">
    <citation type="submission" date="2016-06" db="EMBL/GenBank/DDBJ databases">
        <authorList>
            <person name="Chen W."/>
            <person name="Hasegawa D.K."/>
        </authorList>
    </citation>
    <scope>NUCLEOTIDE SEQUENCE [LARGE SCALE GENOMIC DNA]</scope>
    <source>
        <strain evidence="17">MEAM1</strain>
    </source>
</reference>
<accession>A0A249DW50</accession>
<keyword evidence="7 14" id="KW-0812">Transmembrane</keyword>
<feature type="domain" description="Type II secretion system protein GspF" evidence="15">
    <location>
        <begin position="75"/>
        <end position="197"/>
    </location>
</feature>
<evidence type="ECO:0000313" key="16">
    <source>
        <dbReference type="EMBL" id="ASX25768.1"/>
    </source>
</evidence>
<evidence type="ECO:0000259" key="15">
    <source>
        <dbReference type="Pfam" id="PF00482"/>
    </source>
</evidence>
<dbReference type="InterPro" id="IPR042094">
    <property type="entry name" value="T2SS_GspF_sf"/>
</dbReference>
<reference evidence="16 17" key="2">
    <citation type="submission" date="2017-09" db="EMBL/GenBank/DDBJ databases">
        <title>The genome of whitefly Bemisia tabaci, a global crop pest, provides novel insights into virus transmission, host adaptation and insecticide resistance.</title>
        <authorList>
            <person name="Kaur N."/>
            <person name="Kliot A."/>
            <person name="Pinheiro P.V."/>
            <person name="Luan J."/>
            <person name="Zheng Y."/>
            <person name="Liu W."/>
            <person name="Sun H."/>
            <person name="Yang X."/>
            <person name="Xu Y."/>
            <person name="Luo Y."/>
            <person name="Kruse A."/>
            <person name="Fisher T.W."/>
            <person name="Nelson D.R."/>
            <person name="Elimelech M."/>
            <person name="MacCoss M."/>
            <person name="Johnson R."/>
            <person name="Cohen E."/>
            <person name="Hunter W.B."/>
            <person name="Brown J.K."/>
            <person name="Jander G."/>
            <person name="Cilia M."/>
            <person name="Douglas A.E."/>
            <person name="Ghanim M."/>
            <person name="Simmons A.M."/>
            <person name="Wintermantel W.M."/>
            <person name="Ling K.-S."/>
            <person name="Fei Z."/>
        </authorList>
    </citation>
    <scope>NUCLEOTIDE SEQUENCE [LARGE SCALE GENOMIC DNA]</scope>
    <source>
        <strain evidence="16 17">MEAM1</strain>
    </source>
</reference>
<keyword evidence="12" id="KW-0472">Membrane</keyword>
<dbReference type="PANTHER" id="PTHR30012">
    <property type="entry name" value="GENERAL SECRETION PATHWAY PROTEIN"/>
    <property type="match status" value="1"/>
</dbReference>
<dbReference type="PROSITE" id="PS00874">
    <property type="entry name" value="T2SP_F"/>
    <property type="match status" value="1"/>
</dbReference>
<evidence type="ECO:0000256" key="3">
    <source>
        <dbReference type="ARBA" id="ARBA00005745"/>
    </source>
</evidence>
<dbReference type="Pfam" id="PF00482">
    <property type="entry name" value="T2SSF"/>
    <property type="match status" value="2"/>
</dbReference>
<keyword evidence="8" id="KW-0479">Metal-binding</keyword>